<comment type="caution">
    <text evidence="3">The sequence shown here is derived from an EMBL/GenBank/DDBJ whole genome shotgun (WGS) entry which is preliminary data.</text>
</comment>
<dbReference type="InterPro" id="IPR006047">
    <property type="entry name" value="GH13_cat_dom"/>
</dbReference>
<dbReference type="SUPFAM" id="SSF51445">
    <property type="entry name" value="(Trans)glycosidases"/>
    <property type="match status" value="1"/>
</dbReference>
<dbReference type="Gene3D" id="3.20.20.80">
    <property type="entry name" value="Glycosidases"/>
    <property type="match status" value="2"/>
</dbReference>
<dbReference type="PANTHER" id="PTHR10357">
    <property type="entry name" value="ALPHA-AMYLASE FAMILY MEMBER"/>
    <property type="match status" value="1"/>
</dbReference>
<dbReference type="Gene3D" id="3.90.400.10">
    <property type="entry name" value="Oligo-1,6-glucosidase, Domain 2"/>
    <property type="match status" value="1"/>
</dbReference>
<feature type="domain" description="Glycosyl hydrolase family 13 catalytic" evidence="2">
    <location>
        <begin position="13"/>
        <end position="183"/>
    </location>
</feature>
<organism evidence="3 4">
    <name type="scientific">Anaerostipes hominis</name>
    <name type="common">ex Lee et al. 2021</name>
    <dbReference type="NCBI Taxonomy" id="2025494"/>
    <lineage>
        <taxon>Bacteria</taxon>
        <taxon>Bacillati</taxon>
        <taxon>Bacillota</taxon>
        <taxon>Clostridia</taxon>
        <taxon>Lachnospirales</taxon>
        <taxon>Lachnospiraceae</taxon>
        <taxon>Anaerostipes</taxon>
    </lineage>
</organism>
<keyword evidence="3" id="KW-0378">Hydrolase</keyword>
<dbReference type="RefSeq" id="WP_024728416.1">
    <property type="nucleotide sequence ID" value="NZ_BAABXW010000001.1"/>
</dbReference>
<dbReference type="GO" id="GO:0016787">
    <property type="term" value="F:hydrolase activity"/>
    <property type="evidence" value="ECO:0007669"/>
    <property type="project" value="UniProtKB-KW"/>
</dbReference>
<comment type="similarity">
    <text evidence="1">Belongs to the glycosyl hydrolase 13 family.</text>
</comment>
<dbReference type="InterPro" id="IPR045857">
    <property type="entry name" value="O16G_dom_2"/>
</dbReference>
<evidence type="ECO:0000256" key="1">
    <source>
        <dbReference type="ARBA" id="ARBA00008061"/>
    </source>
</evidence>
<dbReference type="Proteomes" id="UP001565219">
    <property type="component" value="Unassembled WGS sequence"/>
</dbReference>
<evidence type="ECO:0000259" key="2">
    <source>
        <dbReference type="SMART" id="SM00642"/>
    </source>
</evidence>
<accession>A0ABV4DH23</accession>
<name>A0ABV4DH23_9FIRM</name>
<evidence type="ECO:0000313" key="3">
    <source>
        <dbReference type="EMBL" id="MEY8633817.1"/>
    </source>
</evidence>
<reference evidence="3 4" key="1">
    <citation type="submission" date="2024-03" db="EMBL/GenBank/DDBJ databases">
        <title>Mouse gut bacterial collection (mGBC) of GemPharmatech.</title>
        <authorList>
            <person name="He Y."/>
            <person name="Dong L."/>
            <person name="Wu D."/>
            <person name="Gao X."/>
            <person name="Lin Z."/>
        </authorList>
    </citation>
    <scope>NUCLEOTIDE SEQUENCE [LARGE SCALE GENOMIC DNA]</scope>
    <source>
        <strain evidence="3 4">32-10</strain>
    </source>
</reference>
<dbReference type="Pfam" id="PF00128">
    <property type="entry name" value="Alpha-amylase"/>
    <property type="match status" value="1"/>
</dbReference>
<dbReference type="PANTHER" id="PTHR10357:SF179">
    <property type="entry name" value="NEUTRAL AND BASIC AMINO ACID TRANSPORT PROTEIN RBAT"/>
    <property type="match status" value="1"/>
</dbReference>
<protein>
    <submittedName>
        <fullName evidence="3">Alpha-amylase family glycosyl hydrolase</fullName>
    </submittedName>
</protein>
<dbReference type="InterPro" id="IPR017853">
    <property type="entry name" value="GH"/>
</dbReference>
<sequence>MDSQKGKQEIVYQVYPKSFCDGNGDGIGDLRGILKRLDYLNDLGVTVLWICPVYASPMEDLEKLIYEAGIRGMKIMMDLVLNHTSDEHLWFQNALRDQKSRYRDYYIFKKSREGRPPSNLRSVFGGSVWEPVEGAEEYYFHSFSKRQPDLNWENEDMRKELYEMIRWWMERMDCPAVFRIQGM</sequence>
<dbReference type="EMBL" id="JBCLTR010000011">
    <property type="protein sequence ID" value="MEY8633817.1"/>
    <property type="molecule type" value="Genomic_DNA"/>
</dbReference>
<dbReference type="SMART" id="SM00642">
    <property type="entry name" value="Aamy"/>
    <property type="match status" value="1"/>
</dbReference>
<evidence type="ECO:0000313" key="4">
    <source>
        <dbReference type="Proteomes" id="UP001565219"/>
    </source>
</evidence>
<proteinExistence type="inferred from homology"/>
<keyword evidence="4" id="KW-1185">Reference proteome</keyword>
<gene>
    <name evidence="3" type="ORF">AALG99_09795</name>
</gene>